<gene>
    <name evidence="2" type="ORF">GR156_21425</name>
</gene>
<proteinExistence type="predicted"/>
<dbReference type="AlphaFoldDB" id="A0A6N8TNP3"/>
<reference evidence="2 3" key="1">
    <citation type="submission" date="2019-12" db="EMBL/GenBank/DDBJ databases">
        <title>Shinella granuli gen. nov., sp. nov., and proposal of the reclassification of Zoogloea ramigera ATCC 19623 as Shinella zoogloeoides sp. nov.</title>
        <authorList>
            <person name="Gao J."/>
        </authorList>
    </citation>
    <scope>NUCLEOTIDE SEQUENCE [LARGE SCALE GENOMIC DNA]</scope>
    <source>
        <strain evidence="2 3">DSM 287</strain>
    </source>
</reference>
<name>A0A6N8TNP3_SHIZO</name>
<feature type="chain" id="PRO_5026719871" evidence="1">
    <location>
        <begin position="21"/>
        <end position="99"/>
    </location>
</feature>
<accession>A0A6N8TNP3</accession>
<dbReference type="RefSeq" id="WP_160788042.1">
    <property type="nucleotide sequence ID" value="NZ_CP086610.1"/>
</dbReference>
<feature type="signal peptide" evidence="1">
    <location>
        <begin position="1"/>
        <end position="20"/>
    </location>
</feature>
<dbReference type="Proteomes" id="UP000440304">
    <property type="component" value="Unassembled WGS sequence"/>
</dbReference>
<sequence>MARRAAVFFAFFSISAPSYAASICIDGSYIFTGDVRSIEIYDNVCNKTVGTFDVIGGSKRTGIPVCLNGDNASVNYRNVTTNSPVTRKDWLKNGDCITP</sequence>
<comment type="caution">
    <text evidence="2">The sequence shown here is derived from an EMBL/GenBank/DDBJ whole genome shotgun (WGS) entry which is preliminary data.</text>
</comment>
<evidence type="ECO:0000313" key="3">
    <source>
        <dbReference type="Proteomes" id="UP000440304"/>
    </source>
</evidence>
<protein>
    <submittedName>
        <fullName evidence="2">Uncharacterized protein</fullName>
    </submittedName>
</protein>
<keyword evidence="1" id="KW-0732">Signal</keyword>
<evidence type="ECO:0000256" key="1">
    <source>
        <dbReference type="SAM" id="SignalP"/>
    </source>
</evidence>
<dbReference type="EMBL" id="WUML01000034">
    <property type="protein sequence ID" value="MXO02868.1"/>
    <property type="molecule type" value="Genomic_DNA"/>
</dbReference>
<organism evidence="2 3">
    <name type="scientific">Shinella zoogloeoides</name>
    <name type="common">Crabtreella saccharophila</name>
    <dbReference type="NCBI Taxonomy" id="352475"/>
    <lineage>
        <taxon>Bacteria</taxon>
        <taxon>Pseudomonadati</taxon>
        <taxon>Pseudomonadota</taxon>
        <taxon>Alphaproteobacteria</taxon>
        <taxon>Hyphomicrobiales</taxon>
        <taxon>Rhizobiaceae</taxon>
        <taxon>Shinella</taxon>
    </lineage>
</organism>
<evidence type="ECO:0000313" key="2">
    <source>
        <dbReference type="EMBL" id="MXO02868.1"/>
    </source>
</evidence>